<feature type="region of interest" description="Disordered" evidence="1">
    <location>
        <begin position="1511"/>
        <end position="1539"/>
    </location>
</feature>
<dbReference type="EMBL" id="BMAT01009223">
    <property type="protein sequence ID" value="GFS01960.1"/>
    <property type="molecule type" value="Genomic_DNA"/>
</dbReference>
<feature type="compositionally biased region" description="Low complexity" evidence="1">
    <location>
        <begin position="919"/>
        <end position="930"/>
    </location>
</feature>
<feature type="region of interest" description="Disordered" evidence="1">
    <location>
        <begin position="1824"/>
        <end position="1855"/>
    </location>
</feature>
<dbReference type="Proteomes" id="UP000762676">
    <property type="component" value="Unassembled WGS sequence"/>
</dbReference>
<organism evidence="2 3">
    <name type="scientific">Elysia marginata</name>
    <dbReference type="NCBI Taxonomy" id="1093978"/>
    <lineage>
        <taxon>Eukaryota</taxon>
        <taxon>Metazoa</taxon>
        <taxon>Spiralia</taxon>
        <taxon>Lophotrochozoa</taxon>
        <taxon>Mollusca</taxon>
        <taxon>Gastropoda</taxon>
        <taxon>Heterobranchia</taxon>
        <taxon>Euthyneura</taxon>
        <taxon>Panpulmonata</taxon>
        <taxon>Sacoglossa</taxon>
        <taxon>Placobranchoidea</taxon>
        <taxon>Plakobranchidae</taxon>
        <taxon>Elysia</taxon>
    </lineage>
</organism>
<gene>
    <name evidence="2" type="ORF">ElyMa_004594900</name>
</gene>
<feature type="compositionally biased region" description="Polar residues" evidence="1">
    <location>
        <begin position="953"/>
        <end position="962"/>
    </location>
</feature>
<accession>A0AAV4HWK0</accession>
<feature type="compositionally biased region" description="Polar residues" evidence="1">
    <location>
        <begin position="1076"/>
        <end position="1088"/>
    </location>
</feature>
<feature type="compositionally biased region" description="Basic and acidic residues" evidence="1">
    <location>
        <begin position="1639"/>
        <end position="1659"/>
    </location>
</feature>
<feature type="compositionally biased region" description="Polar residues" evidence="1">
    <location>
        <begin position="200"/>
        <end position="211"/>
    </location>
</feature>
<evidence type="ECO:0000313" key="2">
    <source>
        <dbReference type="EMBL" id="GFS01960.1"/>
    </source>
</evidence>
<feature type="compositionally biased region" description="Basic and acidic residues" evidence="1">
    <location>
        <begin position="1748"/>
        <end position="1764"/>
    </location>
</feature>
<feature type="region of interest" description="Disordered" evidence="1">
    <location>
        <begin position="469"/>
        <end position="542"/>
    </location>
</feature>
<feature type="region of interest" description="Disordered" evidence="1">
    <location>
        <begin position="1481"/>
        <end position="1500"/>
    </location>
</feature>
<feature type="region of interest" description="Disordered" evidence="1">
    <location>
        <begin position="224"/>
        <end position="334"/>
    </location>
</feature>
<feature type="compositionally biased region" description="Polar residues" evidence="1">
    <location>
        <begin position="1042"/>
        <end position="1066"/>
    </location>
</feature>
<feature type="region of interest" description="Disordered" evidence="1">
    <location>
        <begin position="1994"/>
        <end position="2015"/>
    </location>
</feature>
<feature type="compositionally biased region" description="Basic and acidic residues" evidence="1">
    <location>
        <begin position="1202"/>
        <end position="1218"/>
    </location>
</feature>
<evidence type="ECO:0000313" key="3">
    <source>
        <dbReference type="Proteomes" id="UP000762676"/>
    </source>
</evidence>
<feature type="compositionally biased region" description="Basic and acidic residues" evidence="1">
    <location>
        <begin position="1185"/>
        <end position="1194"/>
    </location>
</feature>
<sequence>MDQNNRRETLNSDQIRDISWTLEMLSQLQSQGNTSSEVTPSLLFLQQAVSSPSHFNAARFQAAPIPYFPQPLFNGFINGLETNPGTPFIRMPFQNYPAQSPFATSFPGMPQMMIDSTPNVTNLHMGPFPMGGNFPYPIGHPFPFQPNARQGLLENSSLIQASYTPTVNQPLLNEPTPLSKQPTFSVNPYWNTMPIELQSADTNTGKSNISTDNEHLVNHQIRRRDMAQKRKQDSENIPPSRFKARRESSSSSAEHITDSSTLKNVEGKDSQNATKNSQGNASKSILAPQDVSTTYMSSKNKEDRMHAENTTRDPIETRYGQNNPPPLNNFNRPQSPSSINKIFDDPYSKVYPPILPKPNDKAPPISATKPLTTVLSTQAPGPALKPVDASVGHSASSIGAGSHAPYHTTEKHLTKVQMSHTNGMQNSDKNPATDLFFSNNHATIEDTGTYQRKANSSCRTTITEEYRSHVPLRHGDQAPAEHTPGHLKRRDVPDTVKSQPLHITVGHQSRQSPNKHKNSSTSLTRTNSNSDIAKGHPSHPVRNTQFTEILETSRPNLPVTAYSSAINQVSHNTRNDAQPLDRSAGSLPYFGPKVKSQRPNFLSVTSKDKEKQDKSFLSDPNRNYVKSIKHNYMGVTRDSVKEGMCSLEKTKTLDNVNADERVCKLRNRESKSTFDECSVQRNMWHTMTHVLGVNKDTQQDQQTSLNKHTLSNLNQNTETATTDSTGFEMENENSSRIEGNNTKDKTELFQKEPIIQPTRVQQQDFFPSLKNSFYKDISSEDNSDYYNDPGRFILSSTKPERDTAMNTNAAYNMSNSERGLHDSAAKSDISRNEDECQQNKILMKSHENLDLVAISDPSSVDKAQNLPKSLTFLGQQTISVSPVKNSLPIQPMTAEGHMVYDIAKQEHNHYVAQEKNGDSTLSISSQQTISKSRDSVNVSASQQTILKSCGSVDASSSQQTNPKKADIDNSSKNMSHSRQADITLAELLLEFHQFPRSFLDLAKGNKAENAKQTGRKALPIKGLGDKNGGKSEAEITAVSVPKSVSTNQRETEGQTRQTCHTPTAFETTDENRVDTKSTWINGEQNQTNSRERQIRRNEDSEGSQFQLVDNESVHAKSRSSAQNMDIRTAESSDSDFMLPESKPQQTIASPATEQCSEGERAWTSLQDLNPDSDINHSNAGANVEFFDKSTEGRQPRQVNEPGRNDSNREKAAKSETNMKRNGSKRRSNQRKTGSKKKSPKCHDRISNHSYQNQSEENKPQGEDYESDSEFLTTLEQKLDFIVFCIKKLNQEQNAARSNIEPISPTQLRPEEEIPNGSTYISSQSEDIIQVQQQLENQTKQPKLKIPIPRQNNPYEETQNPQRCRCQGETCCCQLFSVPTSPRGSNHKAFSLKANIIKRYQAENKNLEDKPASLVTNTSNCPQTEVKKSSKKQQVLHVAKLERETGGSENVLTTREKEMSAKQKQVHIDKIDLEANKDKNVFDKSTNGHVSQQGSSNVKRWRKKHERWLSSYRQTEPTVSQKTTGSLMSTPQKVQPDETTKKETWGGYCIREEKEYFLKGRQSESVSDNGDSESAKSLNCLSRNRDKIDHSQIKDAPVVLVERLEDTIIKDMIKPRPISPNGTKNALVTLKLENSNVQTRKSDKKMNNKHFRENKIEPKEQPLFSPTTPHSPESPRGPLRLTKISPLEAQTRLQAQTHETDLCNQYSDNSSSPPPLVLPDRFGTPKSPGDQRGPPVLELQVSPKVAGVNRREDKTNPKSRDEASKHLTGALNKTKPATTEPSHGKPIAGWSSHTKSEVAPGVDVTKETRPTDIVTLWKILRRTRKPSPHRFRRRRIPPPPESMLENSLTKTTHQQNKLTVHQYGEKEDKWQPRFDSDLETQIHHNSETKNTFEIVGINNPQKNLQPERLNSLKSCYTKSFGKATKKLPSQNEKIPCESSLYIVNKETPSQFVQNDKQSKYMQHQNCEVKNLETERTLTSSEVDSLDGSDQARISPLSLSLRDQKNADCNTNPTERPERRDHLVFNLNNFTSAICDDSMLEPSREPVFFEFYGETGTEDSEESSPKRLVINESYSESDSSGGTKIQLQVAFRSNEGDTEIQVPPRPMSHYSTD</sequence>
<keyword evidence="3" id="KW-1185">Reference proteome</keyword>
<feature type="region of interest" description="Disordered" evidence="1">
    <location>
        <begin position="1006"/>
        <end position="1159"/>
    </location>
</feature>
<feature type="compositionally biased region" description="Basic and acidic residues" evidence="1">
    <location>
        <begin position="1089"/>
        <end position="1099"/>
    </location>
</feature>
<comment type="caution">
    <text evidence="2">The sequence shown here is derived from an EMBL/GenBank/DDBJ whole genome shotgun (WGS) entry which is preliminary data.</text>
</comment>
<feature type="region of interest" description="Disordered" evidence="1">
    <location>
        <begin position="1632"/>
        <end position="1680"/>
    </location>
</feature>
<feature type="region of interest" description="Disordered" evidence="1">
    <location>
        <begin position="916"/>
        <end position="936"/>
    </location>
</feature>
<feature type="compositionally biased region" description="Basic and acidic residues" evidence="1">
    <location>
        <begin position="224"/>
        <end position="234"/>
    </location>
</feature>
<feature type="compositionally biased region" description="Polar residues" evidence="1">
    <location>
        <begin position="1118"/>
        <end position="1131"/>
    </location>
</feature>
<feature type="region of interest" description="Disordered" evidence="1">
    <location>
        <begin position="949"/>
        <end position="974"/>
    </location>
</feature>
<protein>
    <submittedName>
        <fullName evidence="2">Uncharacterized protein</fullName>
    </submittedName>
</protein>
<feature type="compositionally biased region" description="Low complexity" evidence="1">
    <location>
        <begin position="519"/>
        <end position="530"/>
    </location>
</feature>
<feature type="compositionally biased region" description="Polar residues" evidence="1">
    <location>
        <begin position="1843"/>
        <end position="1855"/>
    </location>
</feature>
<proteinExistence type="predicted"/>
<feature type="compositionally biased region" description="Polar residues" evidence="1">
    <location>
        <begin position="711"/>
        <end position="725"/>
    </location>
</feature>
<name>A0AAV4HWK0_9GAST</name>
<feature type="region of interest" description="Disordered" evidence="1">
    <location>
        <begin position="2091"/>
        <end position="2111"/>
    </location>
</feature>
<evidence type="ECO:0000256" key="1">
    <source>
        <dbReference type="SAM" id="MobiDB-lite"/>
    </source>
</evidence>
<feature type="compositionally biased region" description="Basic and acidic residues" evidence="1">
    <location>
        <begin position="1023"/>
        <end position="1033"/>
    </location>
</feature>
<feature type="region of interest" description="Disordered" evidence="1">
    <location>
        <begin position="1185"/>
        <end position="1268"/>
    </location>
</feature>
<feature type="region of interest" description="Disordered" evidence="1">
    <location>
        <begin position="200"/>
        <end position="219"/>
    </location>
</feature>
<feature type="region of interest" description="Disordered" evidence="1">
    <location>
        <begin position="1702"/>
        <end position="1799"/>
    </location>
</feature>
<feature type="compositionally biased region" description="Polar residues" evidence="1">
    <location>
        <begin position="270"/>
        <end position="283"/>
    </location>
</feature>
<feature type="compositionally biased region" description="Polar residues" evidence="1">
    <location>
        <begin position="1511"/>
        <end position="1532"/>
    </location>
</feature>
<feature type="compositionally biased region" description="Polar residues" evidence="1">
    <location>
        <begin position="1142"/>
        <end position="1155"/>
    </location>
</feature>
<feature type="region of interest" description="Disordered" evidence="1">
    <location>
        <begin position="711"/>
        <end position="742"/>
    </location>
</feature>
<feature type="compositionally biased region" description="Polar residues" evidence="1">
    <location>
        <begin position="1482"/>
        <end position="1497"/>
    </location>
</feature>
<feature type="compositionally biased region" description="Basic and acidic residues" evidence="1">
    <location>
        <begin position="299"/>
        <end position="316"/>
    </location>
</feature>
<feature type="compositionally biased region" description="Basic residues" evidence="1">
    <location>
        <begin position="1221"/>
        <end position="1239"/>
    </location>
</feature>
<reference evidence="2 3" key="1">
    <citation type="journal article" date="2021" name="Elife">
        <title>Chloroplast acquisition without the gene transfer in kleptoplastic sea slugs, Plakobranchus ocellatus.</title>
        <authorList>
            <person name="Maeda T."/>
            <person name="Takahashi S."/>
            <person name="Yoshida T."/>
            <person name="Shimamura S."/>
            <person name="Takaki Y."/>
            <person name="Nagai Y."/>
            <person name="Toyoda A."/>
            <person name="Suzuki Y."/>
            <person name="Arimoto A."/>
            <person name="Ishii H."/>
            <person name="Satoh N."/>
            <person name="Nishiyama T."/>
            <person name="Hasebe M."/>
            <person name="Maruyama T."/>
            <person name="Minagawa J."/>
            <person name="Obokata J."/>
            <person name="Shigenobu S."/>
        </authorList>
    </citation>
    <scope>NUCLEOTIDE SEQUENCE [LARGE SCALE GENOMIC DNA]</scope>
</reference>
<feature type="compositionally biased region" description="Basic residues" evidence="1">
    <location>
        <begin position="1824"/>
        <end position="1835"/>
    </location>
</feature>